<sequence>MRLFLNLAWMNPSFCISSSVDVTSVKFSRGLFKLTALSDLDLKFALLINCVTWVVRQSILLFWSLSQSAPLFAGPGFR</sequence>
<name>A0A9P0K0F4_ACAOB</name>
<protein>
    <submittedName>
        <fullName evidence="1">Uncharacterized protein</fullName>
    </submittedName>
</protein>
<proteinExistence type="predicted"/>
<gene>
    <name evidence="1" type="ORF">ACAOBT_LOCUS5478</name>
</gene>
<accession>A0A9P0K0F4</accession>
<dbReference type="AlphaFoldDB" id="A0A9P0K0F4"/>
<reference evidence="1" key="1">
    <citation type="submission" date="2022-03" db="EMBL/GenBank/DDBJ databases">
        <authorList>
            <person name="Sayadi A."/>
        </authorList>
    </citation>
    <scope>NUCLEOTIDE SEQUENCE</scope>
</reference>
<comment type="caution">
    <text evidence="1">The sequence shown here is derived from an EMBL/GenBank/DDBJ whole genome shotgun (WGS) entry which is preliminary data.</text>
</comment>
<dbReference type="EMBL" id="CAKOFQ010006711">
    <property type="protein sequence ID" value="CAH1963896.1"/>
    <property type="molecule type" value="Genomic_DNA"/>
</dbReference>
<keyword evidence="2" id="KW-1185">Reference proteome</keyword>
<evidence type="ECO:0000313" key="1">
    <source>
        <dbReference type="EMBL" id="CAH1963896.1"/>
    </source>
</evidence>
<organism evidence="1 2">
    <name type="scientific">Acanthoscelides obtectus</name>
    <name type="common">Bean weevil</name>
    <name type="synonym">Bruchus obtectus</name>
    <dbReference type="NCBI Taxonomy" id="200917"/>
    <lineage>
        <taxon>Eukaryota</taxon>
        <taxon>Metazoa</taxon>
        <taxon>Ecdysozoa</taxon>
        <taxon>Arthropoda</taxon>
        <taxon>Hexapoda</taxon>
        <taxon>Insecta</taxon>
        <taxon>Pterygota</taxon>
        <taxon>Neoptera</taxon>
        <taxon>Endopterygota</taxon>
        <taxon>Coleoptera</taxon>
        <taxon>Polyphaga</taxon>
        <taxon>Cucujiformia</taxon>
        <taxon>Chrysomeloidea</taxon>
        <taxon>Chrysomelidae</taxon>
        <taxon>Bruchinae</taxon>
        <taxon>Bruchini</taxon>
        <taxon>Acanthoscelides</taxon>
    </lineage>
</organism>
<evidence type="ECO:0000313" key="2">
    <source>
        <dbReference type="Proteomes" id="UP001152888"/>
    </source>
</evidence>
<dbReference type="Proteomes" id="UP001152888">
    <property type="component" value="Unassembled WGS sequence"/>
</dbReference>